<dbReference type="Pfam" id="PF00196">
    <property type="entry name" value="GerE"/>
    <property type="match status" value="1"/>
</dbReference>
<dbReference type="GO" id="GO:0006355">
    <property type="term" value="P:regulation of DNA-templated transcription"/>
    <property type="evidence" value="ECO:0007669"/>
    <property type="project" value="InterPro"/>
</dbReference>
<reference evidence="5 6" key="1">
    <citation type="submission" date="2020-11" db="EMBL/GenBank/DDBJ databases">
        <title>Pseudomonas fulva producing VIM-24.</title>
        <authorList>
            <person name="Liu S."/>
        </authorList>
    </citation>
    <scope>NUCLEOTIDE SEQUENCE [LARGE SCALE GENOMIC DNA]</scope>
    <source>
        <strain evidence="5 6">ZDHY414</strain>
    </source>
</reference>
<dbReference type="Gene3D" id="1.10.10.10">
    <property type="entry name" value="Winged helix-like DNA-binding domain superfamily/Winged helix DNA-binding domain"/>
    <property type="match status" value="1"/>
</dbReference>
<evidence type="ECO:0000256" key="3">
    <source>
        <dbReference type="ARBA" id="ARBA00023163"/>
    </source>
</evidence>
<dbReference type="InterPro" id="IPR000792">
    <property type="entry name" value="Tscrpt_reg_LuxR_C"/>
</dbReference>
<evidence type="ECO:0000259" key="4">
    <source>
        <dbReference type="SMART" id="SM00421"/>
    </source>
</evidence>
<dbReference type="RefSeq" id="WP_104925777.1">
    <property type="nucleotide sequence ID" value="NZ_CP014025.1"/>
</dbReference>
<evidence type="ECO:0000313" key="5">
    <source>
        <dbReference type="EMBL" id="QPH49775.1"/>
    </source>
</evidence>
<dbReference type="Proteomes" id="UP000594430">
    <property type="component" value="Chromosome"/>
</dbReference>
<dbReference type="PANTHER" id="PTHR44688">
    <property type="entry name" value="DNA-BINDING TRANSCRIPTIONAL ACTIVATOR DEVR_DOSR"/>
    <property type="match status" value="1"/>
</dbReference>
<evidence type="ECO:0000313" key="6">
    <source>
        <dbReference type="Proteomes" id="UP000594430"/>
    </source>
</evidence>
<organism evidence="5 6">
    <name type="scientific">Pseudomonas fulva</name>
    <dbReference type="NCBI Taxonomy" id="47880"/>
    <lineage>
        <taxon>Bacteria</taxon>
        <taxon>Pseudomonadati</taxon>
        <taxon>Pseudomonadota</taxon>
        <taxon>Gammaproteobacteria</taxon>
        <taxon>Pseudomonadales</taxon>
        <taxon>Pseudomonadaceae</taxon>
        <taxon>Pseudomonas</taxon>
    </lineage>
</organism>
<sequence length="132" mass="14000">MTAAAATTITAGSWQGFLGRGLAERELQCVLGVAQGQSSKELGRDLGIAADTVKKRVASAMFKLQVNRRAALVGEAMRRGLISPAAILAAILAVHGAMSDDQFLRVRRSGGSSERKVELRVAARRVEQQLVA</sequence>
<keyword evidence="2" id="KW-0238">DNA-binding</keyword>
<dbReference type="GO" id="GO:0003677">
    <property type="term" value="F:DNA binding"/>
    <property type="evidence" value="ECO:0007669"/>
    <property type="project" value="UniProtKB-KW"/>
</dbReference>
<proteinExistence type="predicted"/>
<dbReference type="InterPro" id="IPR036388">
    <property type="entry name" value="WH-like_DNA-bd_sf"/>
</dbReference>
<feature type="domain" description="HTH luxR-type" evidence="4">
    <location>
        <begin position="19"/>
        <end position="76"/>
    </location>
</feature>
<gene>
    <name evidence="5" type="ORF">IZU98_03330</name>
</gene>
<dbReference type="CDD" id="cd06170">
    <property type="entry name" value="LuxR_C_like"/>
    <property type="match status" value="1"/>
</dbReference>
<dbReference type="PANTHER" id="PTHR44688:SF16">
    <property type="entry name" value="DNA-BINDING TRANSCRIPTIONAL ACTIVATOR DEVR_DOSR"/>
    <property type="match status" value="1"/>
</dbReference>
<evidence type="ECO:0000256" key="2">
    <source>
        <dbReference type="ARBA" id="ARBA00023125"/>
    </source>
</evidence>
<dbReference type="InterPro" id="IPR016032">
    <property type="entry name" value="Sig_transdc_resp-reg_C-effctor"/>
</dbReference>
<evidence type="ECO:0000256" key="1">
    <source>
        <dbReference type="ARBA" id="ARBA00023015"/>
    </source>
</evidence>
<dbReference type="SUPFAM" id="SSF46894">
    <property type="entry name" value="C-terminal effector domain of the bipartite response regulators"/>
    <property type="match status" value="1"/>
</dbReference>
<name>A0A7S9L960_9PSED</name>
<protein>
    <submittedName>
        <fullName evidence="5">Helix-turn-helix transcriptional regulator</fullName>
    </submittedName>
</protein>
<dbReference type="PRINTS" id="PR00038">
    <property type="entry name" value="HTHLUXR"/>
</dbReference>
<accession>A0A7S9L960</accession>
<keyword evidence="1" id="KW-0805">Transcription regulation</keyword>
<keyword evidence="3" id="KW-0804">Transcription</keyword>
<dbReference type="EMBL" id="CP064946">
    <property type="protein sequence ID" value="QPH49775.1"/>
    <property type="molecule type" value="Genomic_DNA"/>
</dbReference>
<dbReference type="SMART" id="SM00421">
    <property type="entry name" value="HTH_LUXR"/>
    <property type="match status" value="1"/>
</dbReference>
<dbReference type="AlphaFoldDB" id="A0A7S9L960"/>